<keyword evidence="2" id="KW-1185">Reference proteome</keyword>
<protein>
    <submittedName>
        <fullName evidence="1">Uncharacterized protein</fullName>
    </submittedName>
</protein>
<organism evidence="1 2">
    <name type="scientific">Diversispora epigaea</name>
    <dbReference type="NCBI Taxonomy" id="1348612"/>
    <lineage>
        <taxon>Eukaryota</taxon>
        <taxon>Fungi</taxon>
        <taxon>Fungi incertae sedis</taxon>
        <taxon>Mucoromycota</taxon>
        <taxon>Glomeromycotina</taxon>
        <taxon>Glomeromycetes</taxon>
        <taxon>Diversisporales</taxon>
        <taxon>Diversisporaceae</taxon>
        <taxon>Diversispora</taxon>
    </lineage>
</organism>
<dbReference type="EMBL" id="PQFF01000083">
    <property type="protein sequence ID" value="RHZ83841.1"/>
    <property type="molecule type" value="Genomic_DNA"/>
</dbReference>
<dbReference type="Proteomes" id="UP000266861">
    <property type="component" value="Unassembled WGS sequence"/>
</dbReference>
<reference evidence="1 2" key="1">
    <citation type="submission" date="2018-08" db="EMBL/GenBank/DDBJ databases">
        <title>Genome and evolution of the arbuscular mycorrhizal fungus Diversispora epigaea (formerly Glomus versiforme) and its bacterial endosymbionts.</title>
        <authorList>
            <person name="Sun X."/>
            <person name="Fei Z."/>
            <person name="Harrison M."/>
        </authorList>
    </citation>
    <scope>NUCLEOTIDE SEQUENCE [LARGE SCALE GENOMIC DNA]</scope>
    <source>
        <strain evidence="1 2">IT104</strain>
    </source>
</reference>
<evidence type="ECO:0000313" key="1">
    <source>
        <dbReference type="EMBL" id="RHZ83841.1"/>
    </source>
</evidence>
<accession>A0A397J6Y7</accession>
<comment type="caution">
    <text evidence="1">The sequence shown here is derived from an EMBL/GenBank/DDBJ whole genome shotgun (WGS) entry which is preliminary data.</text>
</comment>
<proteinExistence type="predicted"/>
<dbReference type="AlphaFoldDB" id="A0A397J6Y7"/>
<name>A0A397J6Y7_9GLOM</name>
<gene>
    <name evidence="1" type="ORF">Glove_87g87</name>
</gene>
<sequence>MFNLDNNKQQHTLSLPPHVINSNNKKILFLNNNNNHFNQNNQRKYKCNNIHNFTYDIPISSSLYHYQQIFNDHYLKSCHKHHQTLYPNLLSQLSTPYLVQSFSTPLILHNNQNKSIVIIIIL</sequence>
<evidence type="ECO:0000313" key="2">
    <source>
        <dbReference type="Proteomes" id="UP000266861"/>
    </source>
</evidence>